<dbReference type="InterPro" id="IPR020569">
    <property type="entry name" value="UPF0029_Impact_CS"/>
</dbReference>
<dbReference type="Gene3D" id="3.30.230.30">
    <property type="entry name" value="Impact, N-terminal domain"/>
    <property type="match status" value="1"/>
</dbReference>
<dbReference type="InterPro" id="IPR015796">
    <property type="entry name" value="Impact_YigZ-like"/>
</dbReference>
<accession>A0A9D1N718</accession>
<evidence type="ECO:0000259" key="2">
    <source>
        <dbReference type="Pfam" id="PF01205"/>
    </source>
</evidence>
<evidence type="ECO:0000256" key="1">
    <source>
        <dbReference type="ARBA" id="ARBA00007665"/>
    </source>
</evidence>
<dbReference type="Proteomes" id="UP000824130">
    <property type="component" value="Unassembled WGS sequence"/>
</dbReference>
<gene>
    <name evidence="4" type="ORF">IAD25_06315</name>
</gene>
<dbReference type="GO" id="GO:0005737">
    <property type="term" value="C:cytoplasm"/>
    <property type="evidence" value="ECO:0007669"/>
    <property type="project" value="TreeGrafter"/>
</dbReference>
<protein>
    <submittedName>
        <fullName evidence="4">YigZ family protein</fullName>
    </submittedName>
</protein>
<comment type="similarity">
    <text evidence="1">Belongs to the IMPACT family.</text>
</comment>
<proteinExistence type="inferred from homology"/>
<dbReference type="InterPro" id="IPR036956">
    <property type="entry name" value="Impact_N_sf"/>
</dbReference>
<dbReference type="Pfam" id="PF09186">
    <property type="entry name" value="DUF1949"/>
    <property type="match status" value="1"/>
</dbReference>
<name>A0A9D1N718_9FIRM</name>
<dbReference type="PROSITE" id="PS00910">
    <property type="entry name" value="UPF0029"/>
    <property type="match status" value="1"/>
</dbReference>
<feature type="domain" description="Impact N-terminal" evidence="2">
    <location>
        <begin position="19"/>
        <end position="120"/>
    </location>
</feature>
<evidence type="ECO:0000259" key="3">
    <source>
        <dbReference type="Pfam" id="PF09186"/>
    </source>
</evidence>
<dbReference type="EMBL" id="DVOB01000136">
    <property type="protein sequence ID" value="HIU96313.1"/>
    <property type="molecule type" value="Genomic_DNA"/>
</dbReference>
<comment type="caution">
    <text evidence="4">The sequence shown here is derived from an EMBL/GenBank/DDBJ whole genome shotgun (WGS) entry which is preliminary data.</text>
</comment>
<evidence type="ECO:0000313" key="5">
    <source>
        <dbReference type="Proteomes" id="UP000824130"/>
    </source>
</evidence>
<dbReference type="PANTHER" id="PTHR16301:SF20">
    <property type="entry name" value="IMPACT FAMILY MEMBER YIGZ"/>
    <property type="match status" value="1"/>
</dbReference>
<dbReference type="AlphaFoldDB" id="A0A9D1N718"/>
<sequence length="216" mass="23792">MELYKTVRKEAEAEQVVERSRFITHVKPVSSREEADQFVASIRSRYKDATHNVPAMVIGDKSQIQWASDDGEPQGTSGAPIVQMLVSEGITDVAVVVTRYFGGIKLGTGGLVRAYTGSAKLGIEAAGICRVCEIWIMKVRMDYTFLAKVQNMAKKRLLDSGDETAEFTIGEISYADKVTMDIMTTPEQKENVADLISNITSGTAHVLEEKKILEKV</sequence>
<reference evidence="4" key="2">
    <citation type="journal article" date="2021" name="PeerJ">
        <title>Extensive microbial diversity within the chicken gut microbiome revealed by metagenomics and culture.</title>
        <authorList>
            <person name="Gilroy R."/>
            <person name="Ravi A."/>
            <person name="Getino M."/>
            <person name="Pursley I."/>
            <person name="Horton D.L."/>
            <person name="Alikhan N.F."/>
            <person name="Baker D."/>
            <person name="Gharbi K."/>
            <person name="Hall N."/>
            <person name="Watson M."/>
            <person name="Adriaenssens E.M."/>
            <person name="Foster-Nyarko E."/>
            <person name="Jarju S."/>
            <person name="Secka A."/>
            <person name="Antonio M."/>
            <person name="Oren A."/>
            <person name="Chaudhuri R.R."/>
            <person name="La Ragione R."/>
            <person name="Hildebrand F."/>
            <person name="Pallen M.J."/>
        </authorList>
    </citation>
    <scope>NUCLEOTIDE SEQUENCE</scope>
    <source>
        <strain evidence="4">ChiSjej4B22-8349</strain>
    </source>
</reference>
<dbReference type="Pfam" id="PF01205">
    <property type="entry name" value="Impact_N"/>
    <property type="match status" value="1"/>
</dbReference>
<dbReference type="NCBIfam" id="TIGR00257">
    <property type="entry name" value="IMPACT_YIGZ"/>
    <property type="match status" value="1"/>
</dbReference>
<feature type="domain" description="UPF0029" evidence="3">
    <location>
        <begin position="139"/>
        <end position="202"/>
    </location>
</feature>
<dbReference type="GO" id="GO:0006446">
    <property type="term" value="P:regulation of translational initiation"/>
    <property type="evidence" value="ECO:0007669"/>
    <property type="project" value="TreeGrafter"/>
</dbReference>
<evidence type="ECO:0000313" key="4">
    <source>
        <dbReference type="EMBL" id="HIU96313.1"/>
    </source>
</evidence>
<organism evidence="4 5">
    <name type="scientific">Candidatus Allocopromorpha excrementipullorum</name>
    <dbReference type="NCBI Taxonomy" id="2840743"/>
    <lineage>
        <taxon>Bacteria</taxon>
        <taxon>Bacillati</taxon>
        <taxon>Bacillota</taxon>
        <taxon>Clostridia</taxon>
        <taxon>Eubacteriales</taxon>
        <taxon>Eubacteriaceae</taxon>
        <taxon>Eubacteriaceae incertae sedis</taxon>
        <taxon>Candidatus Allocopromorpha</taxon>
    </lineage>
</organism>
<dbReference type="SUPFAM" id="SSF54211">
    <property type="entry name" value="Ribosomal protein S5 domain 2-like"/>
    <property type="match status" value="1"/>
</dbReference>
<dbReference type="InterPro" id="IPR020568">
    <property type="entry name" value="Ribosomal_Su5_D2-typ_SF"/>
</dbReference>
<dbReference type="InterPro" id="IPR001498">
    <property type="entry name" value="Impact_N"/>
</dbReference>
<reference evidence="4" key="1">
    <citation type="submission" date="2020-10" db="EMBL/GenBank/DDBJ databases">
        <authorList>
            <person name="Gilroy R."/>
        </authorList>
    </citation>
    <scope>NUCLEOTIDE SEQUENCE</scope>
    <source>
        <strain evidence="4">ChiSjej4B22-8349</strain>
    </source>
</reference>
<dbReference type="InterPro" id="IPR023582">
    <property type="entry name" value="Impact"/>
</dbReference>
<dbReference type="InterPro" id="IPR015269">
    <property type="entry name" value="UPF0029_Impact_C"/>
</dbReference>
<dbReference type="PANTHER" id="PTHR16301">
    <property type="entry name" value="IMPACT-RELATED"/>
    <property type="match status" value="1"/>
</dbReference>